<dbReference type="Proteomes" id="UP000218102">
    <property type="component" value="Unassembled WGS sequence"/>
</dbReference>
<protein>
    <submittedName>
        <fullName evidence="1">Uncharacterized protein</fullName>
    </submittedName>
</protein>
<accession>A0A2A3LXE7</accession>
<sequence length="128" mass="13796">MTHPMQPIIKDDNGSLRFKANAIVVHLLEQGGIDMNAIAQLNVSDEDRAHFAQLIGYSVSGFGGLSYVSSDMSAVADRMADTGETEQMAKITHLQGELAALRSALRDPIARLYGLHPNDLQAESGSDE</sequence>
<comment type="caution">
    <text evidence="1">The sequence shown here is derived from an EMBL/GenBank/DDBJ whole genome shotgun (WGS) entry which is preliminary data.</text>
</comment>
<gene>
    <name evidence="1" type="ORF">CMV24_26590</name>
</gene>
<evidence type="ECO:0000313" key="2">
    <source>
        <dbReference type="Proteomes" id="UP000218102"/>
    </source>
</evidence>
<evidence type="ECO:0000313" key="1">
    <source>
        <dbReference type="EMBL" id="PBJ92496.1"/>
    </source>
</evidence>
<dbReference type="AlphaFoldDB" id="A0A2A3LXE7"/>
<reference evidence="1 2" key="1">
    <citation type="submission" date="2017-09" db="EMBL/GenBank/DDBJ databases">
        <authorList>
            <person name="Ehlers B."/>
            <person name="Leendertz F.H."/>
        </authorList>
    </citation>
    <scope>NUCLEOTIDE SEQUENCE [LARGE SCALE GENOMIC DNA]</scope>
    <source>
        <strain evidence="1 2">DJ-1</strain>
    </source>
</reference>
<name>A0A2A3LXE7_PSEDL</name>
<dbReference type="EMBL" id="NTME01000047">
    <property type="protein sequence ID" value="PBJ92496.1"/>
    <property type="molecule type" value="Genomic_DNA"/>
</dbReference>
<proteinExistence type="predicted"/>
<organism evidence="1 2">
    <name type="scientific">Pseudomonas plecoglossicida</name>
    <dbReference type="NCBI Taxonomy" id="70775"/>
    <lineage>
        <taxon>Bacteria</taxon>
        <taxon>Pseudomonadati</taxon>
        <taxon>Pseudomonadota</taxon>
        <taxon>Gammaproteobacteria</taxon>
        <taxon>Pseudomonadales</taxon>
        <taxon>Pseudomonadaceae</taxon>
        <taxon>Pseudomonas</taxon>
    </lineage>
</organism>